<keyword evidence="2" id="KW-1185">Reference proteome</keyword>
<proteinExistence type="predicted"/>
<protein>
    <submittedName>
        <fullName evidence="1">Uncharacterized protein</fullName>
    </submittedName>
</protein>
<organism evidence="1 2">
    <name type="scientific">Bathymodiolus azoricus thioautotrophic gill symbiont</name>
    <dbReference type="NCBI Taxonomy" id="235205"/>
    <lineage>
        <taxon>Bacteria</taxon>
        <taxon>Pseudomonadati</taxon>
        <taxon>Pseudomonadota</taxon>
        <taxon>Gammaproteobacteria</taxon>
        <taxon>sulfur-oxidizing symbionts</taxon>
    </lineage>
</organism>
<gene>
    <name evidence="1" type="ORF">AZO1586R_1039</name>
</gene>
<sequence length="503" mass="56628">MRIEKELIRDKLSDYLPYLAFDEEHQTFINTDATTGYLFECSPLYFLGEKSIKTLSSILKQDYGNGAVLQFILFGDTNISKHCEMIKGGDIRKTDLTKKISDYHTKFLKNPENYKQKIKGNKLKNYRLFVALKTQKPIDEMTILAFQETLLGAGLHPQTVNAGELLSLVRQLLNGSKHNQTHYDDLKPISPQAIFANTDIDFSQTIAKINDELISVLTPKAFPDQVNKQGLTSMQVNQLIGDYMGGLGDLNQITSRFIWSCNILLDKVTRELQIKSDMANIQKLGAKRKNNIADRISILSDAIKDMNNGHYLKFIPSLVIFADDKKELATATSRAIRLWESQGFLMQKENQIKHIIFLASLPFGLYPGKKQRNIEFIDRHFIARSESIVAQLPLQGDYTGFGYPVVPFVGRKAQVQGIDLYSKQANNHNFLCCATSGSGKSFFVNYLLSHYFAAGAKIRINDIGGSYKKICSVLGGMYIDVADKSVNLNPFQVSHDLNKSYAG</sequence>
<comment type="caution">
    <text evidence="1">The sequence shown here is derived from an EMBL/GenBank/DDBJ whole genome shotgun (WGS) entry which is preliminary data.</text>
</comment>
<dbReference type="Proteomes" id="UP000635628">
    <property type="component" value="Unassembled WGS sequence"/>
</dbReference>
<reference evidence="1" key="1">
    <citation type="submission" date="2020-05" db="EMBL/GenBank/DDBJ databases">
        <authorList>
            <person name="Petersen J."/>
            <person name="Sayavedra L."/>
        </authorList>
    </citation>
    <scope>NUCLEOTIDE SEQUENCE</scope>
    <source>
        <strain evidence="1">B azoricus SOX Menez Gwen</strain>
    </source>
</reference>
<evidence type="ECO:0000313" key="1">
    <source>
        <dbReference type="EMBL" id="CAB5500077.1"/>
    </source>
</evidence>
<name>A0ACA8ZQQ8_9GAMM</name>
<dbReference type="EMBL" id="CAESAP020000172">
    <property type="protein sequence ID" value="CAB5500077.1"/>
    <property type="molecule type" value="Genomic_DNA"/>
</dbReference>
<evidence type="ECO:0000313" key="2">
    <source>
        <dbReference type="Proteomes" id="UP000635628"/>
    </source>
</evidence>
<accession>A0ACA8ZQQ8</accession>